<feature type="compositionally biased region" description="Basic and acidic residues" evidence="1">
    <location>
        <begin position="66"/>
        <end position="76"/>
    </location>
</feature>
<feature type="non-terminal residue" evidence="2">
    <location>
        <position position="1"/>
    </location>
</feature>
<feature type="compositionally biased region" description="Polar residues" evidence="1">
    <location>
        <begin position="20"/>
        <end position="38"/>
    </location>
</feature>
<dbReference type="Proteomes" id="UP001159042">
    <property type="component" value="Unassembled WGS sequence"/>
</dbReference>
<evidence type="ECO:0000313" key="2">
    <source>
        <dbReference type="EMBL" id="KAJ8914538.1"/>
    </source>
</evidence>
<evidence type="ECO:0000313" key="3">
    <source>
        <dbReference type="Proteomes" id="UP001159042"/>
    </source>
</evidence>
<dbReference type="EMBL" id="JANEYG010000069">
    <property type="protein sequence ID" value="KAJ8914538.1"/>
    <property type="molecule type" value="Genomic_DNA"/>
</dbReference>
<reference evidence="2 3" key="1">
    <citation type="journal article" date="2023" name="Insect Mol. Biol.">
        <title>Genome sequencing provides insights into the evolution of gene families encoding plant cell wall-degrading enzymes in longhorned beetles.</title>
        <authorList>
            <person name="Shin N.R."/>
            <person name="Okamura Y."/>
            <person name="Kirsch R."/>
            <person name="Pauchet Y."/>
        </authorList>
    </citation>
    <scope>NUCLEOTIDE SEQUENCE [LARGE SCALE GENOMIC DNA]</scope>
    <source>
        <strain evidence="2">EAD_L_NR</strain>
    </source>
</reference>
<proteinExistence type="predicted"/>
<gene>
    <name evidence="2" type="ORF">NQ315_010002</name>
</gene>
<feature type="region of interest" description="Disordered" evidence="1">
    <location>
        <begin position="16"/>
        <end position="76"/>
    </location>
</feature>
<organism evidence="2 3">
    <name type="scientific">Exocentrus adspersus</name>
    <dbReference type="NCBI Taxonomy" id="1586481"/>
    <lineage>
        <taxon>Eukaryota</taxon>
        <taxon>Metazoa</taxon>
        <taxon>Ecdysozoa</taxon>
        <taxon>Arthropoda</taxon>
        <taxon>Hexapoda</taxon>
        <taxon>Insecta</taxon>
        <taxon>Pterygota</taxon>
        <taxon>Neoptera</taxon>
        <taxon>Endopterygota</taxon>
        <taxon>Coleoptera</taxon>
        <taxon>Polyphaga</taxon>
        <taxon>Cucujiformia</taxon>
        <taxon>Chrysomeloidea</taxon>
        <taxon>Cerambycidae</taxon>
        <taxon>Lamiinae</taxon>
        <taxon>Acanthocinini</taxon>
        <taxon>Exocentrus</taxon>
    </lineage>
</organism>
<name>A0AAV8VK02_9CUCU</name>
<accession>A0AAV8VK02</accession>
<protein>
    <submittedName>
        <fullName evidence="2">Uncharacterized protein</fullName>
    </submittedName>
</protein>
<keyword evidence="3" id="KW-1185">Reference proteome</keyword>
<dbReference type="AlphaFoldDB" id="A0AAV8VK02"/>
<comment type="caution">
    <text evidence="2">The sequence shown here is derived from an EMBL/GenBank/DDBJ whole genome shotgun (WGS) entry which is preliminary data.</text>
</comment>
<evidence type="ECO:0000256" key="1">
    <source>
        <dbReference type="SAM" id="MobiDB-lite"/>
    </source>
</evidence>
<sequence length="183" mass="21009">PEDRSTNKYLKKGTFPVLNLPSSVSDPVTESESLQSTVDIPEQVTIPTAKQRFEEMPSTSATKQSASEEERQNREGKPCALLKEVGVTREIHLTPKARTLYHRATKLTKTVRTLKGRRSKLPRRQLYKQFNKDEVLDQITSPDAKFCCNICSLSNKSERQKISWEEIHSRRENIGFDSTQTKW</sequence>